<dbReference type="GO" id="GO:0030686">
    <property type="term" value="C:90S preribosome"/>
    <property type="evidence" value="ECO:0007669"/>
    <property type="project" value="TreeGrafter"/>
</dbReference>
<comment type="caution">
    <text evidence="5">The sequence shown here is derived from an EMBL/GenBank/DDBJ whole genome shotgun (WGS) entry which is preliminary data.</text>
</comment>
<dbReference type="GO" id="GO:0000480">
    <property type="term" value="P:endonucleolytic cleavage in 5'-ETS of tricistronic rRNA transcript (SSU-rRNA, 5.8S rRNA, LSU-rRNA)"/>
    <property type="evidence" value="ECO:0007669"/>
    <property type="project" value="TreeGrafter"/>
</dbReference>
<feature type="region of interest" description="Disordered" evidence="4">
    <location>
        <begin position="560"/>
        <end position="583"/>
    </location>
</feature>
<evidence type="ECO:0000313" key="5">
    <source>
        <dbReference type="EMBL" id="PLW19981.1"/>
    </source>
</evidence>
<proteinExistence type="predicted"/>
<dbReference type="Gene3D" id="2.130.10.10">
    <property type="entry name" value="YVTN repeat-like/Quinoprotein amine dehydrogenase"/>
    <property type="match status" value="1"/>
</dbReference>
<reference evidence="5 6" key="1">
    <citation type="submission" date="2017-11" db="EMBL/GenBank/DDBJ databases">
        <title>De novo assembly and phasing of dikaryotic genomes from two isolates of Puccinia coronata f. sp. avenae, the causal agent of oat crown rust.</title>
        <authorList>
            <person name="Miller M.E."/>
            <person name="Zhang Y."/>
            <person name="Omidvar V."/>
            <person name="Sperschneider J."/>
            <person name="Schwessinger B."/>
            <person name="Raley C."/>
            <person name="Palmer J.M."/>
            <person name="Garnica D."/>
            <person name="Upadhyaya N."/>
            <person name="Rathjen J."/>
            <person name="Taylor J.M."/>
            <person name="Park R.F."/>
            <person name="Dodds P.N."/>
            <person name="Hirsch C.D."/>
            <person name="Kianian S.F."/>
            <person name="Figueroa M."/>
        </authorList>
    </citation>
    <scope>NUCLEOTIDE SEQUENCE [LARGE SCALE GENOMIC DNA]</scope>
    <source>
        <strain evidence="5">12SD80</strain>
    </source>
</reference>
<evidence type="ECO:0000313" key="6">
    <source>
        <dbReference type="Proteomes" id="UP000235392"/>
    </source>
</evidence>
<feature type="repeat" description="WD" evidence="3">
    <location>
        <begin position="279"/>
        <end position="320"/>
    </location>
</feature>
<dbReference type="EMBL" id="PGCI01000706">
    <property type="protein sequence ID" value="PLW19981.1"/>
    <property type="molecule type" value="Genomic_DNA"/>
</dbReference>
<dbReference type="PANTHER" id="PTHR19854:SF15">
    <property type="entry name" value="TRANSDUCIN BETA-LIKE PROTEIN 3"/>
    <property type="match status" value="1"/>
</dbReference>
<accession>A0A2N5T3A6</accession>
<dbReference type="PROSITE" id="PS50082">
    <property type="entry name" value="WD_REPEATS_2"/>
    <property type="match status" value="2"/>
</dbReference>
<dbReference type="InterPro" id="IPR015943">
    <property type="entry name" value="WD40/YVTN_repeat-like_dom_sf"/>
</dbReference>
<dbReference type="Proteomes" id="UP000235392">
    <property type="component" value="Unassembled WGS sequence"/>
</dbReference>
<keyword evidence="1 3" id="KW-0853">WD repeat</keyword>
<name>A0A2N5T3A6_9BASI</name>
<evidence type="ECO:0000256" key="4">
    <source>
        <dbReference type="SAM" id="MobiDB-lite"/>
    </source>
</evidence>
<evidence type="ECO:0000256" key="3">
    <source>
        <dbReference type="PROSITE-ProRule" id="PRU00221"/>
    </source>
</evidence>
<dbReference type="AlphaFoldDB" id="A0A2N5T3A6"/>
<dbReference type="InterPro" id="IPR001680">
    <property type="entry name" value="WD40_rpt"/>
</dbReference>
<dbReference type="GO" id="GO:0034511">
    <property type="term" value="F:U3 snoRNA binding"/>
    <property type="evidence" value="ECO:0007669"/>
    <property type="project" value="TreeGrafter"/>
</dbReference>
<dbReference type="PROSITE" id="PS50294">
    <property type="entry name" value="WD_REPEATS_REGION"/>
    <property type="match status" value="1"/>
</dbReference>
<keyword evidence="2" id="KW-0677">Repeat</keyword>
<dbReference type="SUPFAM" id="SSF50978">
    <property type="entry name" value="WD40 repeat-like"/>
    <property type="match status" value="1"/>
</dbReference>
<sequence length="583" mass="63650">MKNEQKSGCEVDSLPFAEGGGPQGCQPPGANAPRRRGYFSLQLDSQNKMADSSSSHRSTPRACTSNEPIRLLQPDQQPLAEILLTQPLTLPLGTHPATTAMTDIHLRIRFPEPDLLPPLLISQQSLNLIYDYDLTQLAATSSGECWTSKECTISWVSGAQRKQDGLGGKDGLGILHQLFSTDAFKRGEINFCKVAAGLYKLQAGSKKASNCDINMDTSYVRPSFLSQCNPKRSEHVPRLTQPTAFLLIAYRSLSVRIYSIQASNLPNSPPQVDLIRTTSRAHEAPILVSTSDPTGRLFATGDTAGVVRVWDARAGYCTHVFKGHGGIISALHFDIDLNGISPARSRQLKMKTLPGTPLGSSSRSGSQDKLAKLFSVDHSAKMGTTLKLAGVLKGHSRGIWSIKFSKHDPYVMTGSGDCTIKLWSTDQKMRKDSQAEQGVMTICVATLGDDSEDEEQEGFVGTAGRPKAVSDGREGKIWALDLEDWTGSQMVSGGADSRLIYWRDVTRALLEKKIQMKEAELAVQQDLENFVRAQEFGAPIRLLIKLDKPARLLRLFTDLEPAEGNPDAPDDQFGPVNLEADSD</sequence>
<dbReference type="Pfam" id="PF00400">
    <property type="entry name" value="WD40"/>
    <property type="match status" value="2"/>
</dbReference>
<dbReference type="PANTHER" id="PTHR19854">
    <property type="entry name" value="TRANSDUCIN BETA-LIKE 3"/>
    <property type="match status" value="1"/>
</dbReference>
<dbReference type="SMART" id="SM00320">
    <property type="entry name" value="WD40"/>
    <property type="match status" value="4"/>
</dbReference>
<feature type="compositionally biased region" description="Polar residues" evidence="4">
    <location>
        <begin position="42"/>
        <end position="67"/>
    </location>
</feature>
<feature type="repeat" description="WD" evidence="3">
    <location>
        <begin position="392"/>
        <end position="433"/>
    </location>
</feature>
<evidence type="ECO:0000256" key="2">
    <source>
        <dbReference type="ARBA" id="ARBA00022737"/>
    </source>
</evidence>
<evidence type="ECO:0000256" key="1">
    <source>
        <dbReference type="ARBA" id="ARBA00022574"/>
    </source>
</evidence>
<gene>
    <name evidence="5" type="ORF">PCASD_17714</name>
</gene>
<dbReference type="GO" id="GO:0000472">
    <property type="term" value="P:endonucleolytic cleavage to generate mature 5'-end of SSU-rRNA from (SSU-rRNA, 5.8S rRNA, LSU-rRNA)"/>
    <property type="evidence" value="ECO:0007669"/>
    <property type="project" value="TreeGrafter"/>
</dbReference>
<dbReference type="GO" id="GO:0005730">
    <property type="term" value="C:nucleolus"/>
    <property type="evidence" value="ECO:0007669"/>
    <property type="project" value="TreeGrafter"/>
</dbReference>
<dbReference type="InterPro" id="IPR036322">
    <property type="entry name" value="WD40_repeat_dom_sf"/>
</dbReference>
<organism evidence="5 6">
    <name type="scientific">Puccinia coronata f. sp. avenae</name>
    <dbReference type="NCBI Taxonomy" id="200324"/>
    <lineage>
        <taxon>Eukaryota</taxon>
        <taxon>Fungi</taxon>
        <taxon>Dikarya</taxon>
        <taxon>Basidiomycota</taxon>
        <taxon>Pucciniomycotina</taxon>
        <taxon>Pucciniomycetes</taxon>
        <taxon>Pucciniales</taxon>
        <taxon>Pucciniaceae</taxon>
        <taxon>Puccinia</taxon>
    </lineage>
</organism>
<feature type="region of interest" description="Disordered" evidence="4">
    <location>
        <begin position="1"/>
        <end position="67"/>
    </location>
</feature>
<protein>
    <submittedName>
        <fullName evidence="5">Uncharacterized protein</fullName>
    </submittedName>
</protein>